<evidence type="ECO:0000256" key="4">
    <source>
        <dbReference type="ARBA" id="ARBA00022605"/>
    </source>
</evidence>
<dbReference type="GO" id="GO:0004401">
    <property type="term" value="F:histidinol-phosphatase activity"/>
    <property type="evidence" value="ECO:0007669"/>
    <property type="project" value="UniProtKB-UniRule"/>
</dbReference>
<keyword evidence="5 8" id="KW-0378">Hydrolase</keyword>
<dbReference type="Gene3D" id="3.20.20.140">
    <property type="entry name" value="Metal-dependent hydrolases"/>
    <property type="match status" value="1"/>
</dbReference>
<dbReference type="SUPFAM" id="SSF89550">
    <property type="entry name" value="PHP domain-like"/>
    <property type="match status" value="1"/>
</dbReference>
<dbReference type="STRING" id="1156417.Y919_04210"/>
<evidence type="ECO:0000256" key="3">
    <source>
        <dbReference type="ARBA" id="ARBA00013085"/>
    </source>
</evidence>
<dbReference type="Proteomes" id="UP000029622">
    <property type="component" value="Unassembled WGS sequence"/>
</dbReference>
<accession>A0A096CW49</accession>
<dbReference type="GO" id="GO:0005737">
    <property type="term" value="C:cytoplasm"/>
    <property type="evidence" value="ECO:0007669"/>
    <property type="project" value="TreeGrafter"/>
</dbReference>
<keyword evidence="6 8" id="KW-0368">Histidine biosynthesis</keyword>
<comment type="caution">
    <text evidence="10">The sequence shown here is derived from an EMBL/GenBank/DDBJ whole genome shotgun (WGS) entry which is preliminary data.</text>
</comment>
<reference evidence="10 11" key="1">
    <citation type="submission" date="2013-12" db="EMBL/GenBank/DDBJ databases">
        <title>Draft genome sequence of Caloranaerobacter sp. H53214.</title>
        <authorList>
            <person name="Jiang L.J."/>
            <person name="Shao Z.Z."/>
            <person name="Long M.N."/>
        </authorList>
    </citation>
    <scope>NUCLEOTIDE SEQUENCE [LARGE SCALE GENOMIC DNA]</scope>
    <source>
        <strain evidence="10 11">H53214</strain>
    </source>
</reference>
<dbReference type="EC" id="3.1.3.15" evidence="3 8"/>
<evidence type="ECO:0000313" key="11">
    <source>
        <dbReference type="Proteomes" id="UP000029622"/>
    </source>
</evidence>
<evidence type="ECO:0000256" key="1">
    <source>
        <dbReference type="ARBA" id="ARBA00004970"/>
    </source>
</evidence>
<comment type="catalytic activity">
    <reaction evidence="7 8">
        <text>L-histidinol phosphate + H2O = L-histidinol + phosphate</text>
        <dbReference type="Rhea" id="RHEA:14465"/>
        <dbReference type="ChEBI" id="CHEBI:15377"/>
        <dbReference type="ChEBI" id="CHEBI:43474"/>
        <dbReference type="ChEBI" id="CHEBI:57699"/>
        <dbReference type="ChEBI" id="CHEBI:57980"/>
        <dbReference type="EC" id="3.1.3.15"/>
    </reaction>
</comment>
<dbReference type="EMBL" id="AZTB01000014">
    <property type="protein sequence ID" value="KGG80799.1"/>
    <property type="molecule type" value="Genomic_DNA"/>
</dbReference>
<feature type="domain" description="Polymerase/histidinol phosphatase N-terminal" evidence="9">
    <location>
        <begin position="2"/>
        <end position="84"/>
    </location>
</feature>
<dbReference type="AlphaFoldDB" id="A0A096CW49"/>
<dbReference type="RefSeq" id="WP_035162750.1">
    <property type="nucleotide sequence ID" value="NZ_AZTB01000014.1"/>
</dbReference>
<dbReference type="PANTHER" id="PTHR21039">
    <property type="entry name" value="HISTIDINOL PHOSPHATASE-RELATED"/>
    <property type="match status" value="1"/>
</dbReference>
<comment type="similarity">
    <text evidence="2 8">Belongs to the PHP hydrolase family. HisK subfamily.</text>
</comment>
<evidence type="ECO:0000313" key="10">
    <source>
        <dbReference type="EMBL" id="KGG80799.1"/>
    </source>
</evidence>
<dbReference type="GO" id="GO:0000105">
    <property type="term" value="P:L-histidine biosynthetic process"/>
    <property type="evidence" value="ECO:0007669"/>
    <property type="project" value="UniProtKB-UniRule"/>
</dbReference>
<evidence type="ECO:0000256" key="5">
    <source>
        <dbReference type="ARBA" id="ARBA00022801"/>
    </source>
</evidence>
<evidence type="ECO:0000256" key="7">
    <source>
        <dbReference type="ARBA" id="ARBA00049158"/>
    </source>
</evidence>
<dbReference type="Pfam" id="PF02811">
    <property type="entry name" value="PHP"/>
    <property type="match status" value="1"/>
</dbReference>
<dbReference type="InterPro" id="IPR003141">
    <property type="entry name" value="Pol/His_phosphatase_N"/>
</dbReference>
<proteinExistence type="inferred from homology"/>
<comment type="pathway">
    <text evidence="1 8">Amino-acid biosynthesis; L-histidine biosynthesis; L-histidine from 5-phospho-alpha-D-ribose 1-diphosphate: step 8/9.</text>
</comment>
<name>A0A096CW49_9FIRM</name>
<protein>
    <recommendedName>
        <fullName evidence="3 8">Histidinol-phosphatase</fullName>
        <shortName evidence="8">HolPase</shortName>
        <ecNumber evidence="3 8">3.1.3.15</ecNumber>
    </recommendedName>
</protein>
<dbReference type="SMART" id="SM00481">
    <property type="entry name" value="POLIIIAc"/>
    <property type="match status" value="1"/>
</dbReference>
<sequence>MYDFHVHSSFSGDCKYTMEDMLKGALQKGVKQICFTDHLDFEYGEDLIDFVFDTADYFKEINRLKYNYKGIIDVLSGVEVGMQPHLAKKKNEFINANNFDFVIMSIHTAKGKGIHEGSFYKNKNVKDVYYEYYEELLLCIDTLTNFDVVGHINLIERHQNFLEKTLEIKEYLDVIETVLNKIIDLEKGIEINTSGIRYGINSFHPNTDILKLYKNLGGEIITFGSDAHKPEDICAYYKEAIELLKSIGYRYITIYKNRKPHFIKIE</sequence>
<evidence type="ECO:0000256" key="2">
    <source>
        <dbReference type="ARBA" id="ARBA00009152"/>
    </source>
</evidence>
<keyword evidence="4 8" id="KW-0028">Amino-acid biosynthesis</keyword>
<dbReference type="InterPro" id="IPR004013">
    <property type="entry name" value="PHP_dom"/>
</dbReference>
<evidence type="ECO:0000256" key="6">
    <source>
        <dbReference type="ARBA" id="ARBA00023102"/>
    </source>
</evidence>
<evidence type="ECO:0000256" key="8">
    <source>
        <dbReference type="RuleBase" id="RU366003"/>
    </source>
</evidence>
<dbReference type="NCBIfam" id="TIGR01856">
    <property type="entry name" value="hisJ_fam"/>
    <property type="match status" value="1"/>
</dbReference>
<dbReference type="InterPro" id="IPR016195">
    <property type="entry name" value="Pol/histidinol_Pase-like"/>
</dbReference>
<organism evidence="10 11">
    <name type="scientific">Caloranaerobacter azorensis H53214</name>
    <dbReference type="NCBI Taxonomy" id="1156417"/>
    <lineage>
        <taxon>Bacteria</taxon>
        <taxon>Bacillati</taxon>
        <taxon>Bacillota</taxon>
        <taxon>Tissierellia</taxon>
        <taxon>Tissierellales</taxon>
        <taxon>Thermohalobacteraceae</taxon>
        <taxon>Caloranaerobacter</taxon>
    </lineage>
</organism>
<dbReference type="InterPro" id="IPR010140">
    <property type="entry name" value="Histidinol_P_phosphatase_HisJ"/>
</dbReference>
<dbReference type="PANTHER" id="PTHR21039:SF0">
    <property type="entry name" value="HISTIDINOL-PHOSPHATASE"/>
    <property type="match status" value="1"/>
</dbReference>
<dbReference type="UniPathway" id="UPA00031">
    <property type="reaction ID" value="UER00013"/>
</dbReference>
<evidence type="ECO:0000259" key="9">
    <source>
        <dbReference type="SMART" id="SM00481"/>
    </source>
</evidence>
<gene>
    <name evidence="10" type="ORF">Y919_04210</name>
</gene>